<dbReference type="InterPro" id="IPR004358">
    <property type="entry name" value="Sig_transdc_His_kin-like_C"/>
</dbReference>
<comment type="catalytic activity">
    <reaction evidence="1">
        <text>ATP + protein L-histidine = ADP + protein N-phospho-L-histidine.</text>
        <dbReference type="EC" id="2.7.13.3"/>
    </reaction>
</comment>
<dbReference type="Pfam" id="PF00512">
    <property type="entry name" value="HisKA"/>
    <property type="match status" value="1"/>
</dbReference>
<dbReference type="SMART" id="SM00388">
    <property type="entry name" value="HisKA"/>
    <property type="match status" value="1"/>
</dbReference>
<dbReference type="CDD" id="cd00156">
    <property type="entry name" value="REC"/>
    <property type="match status" value="1"/>
</dbReference>
<dbReference type="PROSITE" id="PS50110">
    <property type="entry name" value="RESPONSE_REGULATORY"/>
    <property type="match status" value="1"/>
</dbReference>
<dbReference type="PROSITE" id="PS50109">
    <property type="entry name" value="HIS_KIN"/>
    <property type="match status" value="1"/>
</dbReference>
<dbReference type="CDD" id="cd00082">
    <property type="entry name" value="HisKA"/>
    <property type="match status" value="1"/>
</dbReference>
<evidence type="ECO:0000256" key="2">
    <source>
        <dbReference type="ARBA" id="ARBA00012438"/>
    </source>
</evidence>
<dbReference type="InterPro" id="IPR036097">
    <property type="entry name" value="HisK_dim/P_sf"/>
</dbReference>
<dbReference type="Gene3D" id="3.30.565.10">
    <property type="entry name" value="Histidine kinase-like ATPase, C-terminal domain"/>
    <property type="match status" value="1"/>
</dbReference>
<evidence type="ECO:0000256" key="5">
    <source>
        <dbReference type="SAM" id="Coils"/>
    </source>
</evidence>
<dbReference type="SMART" id="SM00091">
    <property type="entry name" value="PAS"/>
    <property type="match status" value="1"/>
</dbReference>
<dbReference type="InterPro" id="IPR003661">
    <property type="entry name" value="HisK_dim/P_dom"/>
</dbReference>
<keyword evidence="9" id="KW-0418">Kinase</keyword>
<dbReference type="CDD" id="cd00130">
    <property type="entry name" value="PAS"/>
    <property type="match status" value="1"/>
</dbReference>
<dbReference type="SUPFAM" id="SSF52172">
    <property type="entry name" value="CheY-like"/>
    <property type="match status" value="1"/>
</dbReference>
<keyword evidence="10" id="KW-1185">Reference proteome</keyword>
<dbReference type="NCBIfam" id="TIGR00229">
    <property type="entry name" value="sensory_box"/>
    <property type="match status" value="1"/>
</dbReference>
<dbReference type="Proteomes" id="UP000008811">
    <property type="component" value="Chromosome"/>
</dbReference>
<dbReference type="InterPro" id="IPR000014">
    <property type="entry name" value="PAS"/>
</dbReference>
<dbReference type="Gene3D" id="3.30.450.20">
    <property type="entry name" value="PAS domain"/>
    <property type="match status" value="1"/>
</dbReference>
<dbReference type="InterPro" id="IPR013655">
    <property type="entry name" value="PAS_fold_3"/>
</dbReference>
<feature type="domain" description="Histidine kinase" evidence="6">
    <location>
        <begin position="280"/>
        <end position="504"/>
    </location>
</feature>
<dbReference type="Pfam" id="PF08447">
    <property type="entry name" value="PAS_3"/>
    <property type="match status" value="1"/>
</dbReference>
<dbReference type="SMART" id="SM00448">
    <property type="entry name" value="REC"/>
    <property type="match status" value="1"/>
</dbReference>
<evidence type="ECO:0000313" key="9">
    <source>
        <dbReference type="EMBL" id="ACF10920.1"/>
    </source>
</evidence>
<dbReference type="InterPro" id="IPR001789">
    <property type="entry name" value="Sig_transdc_resp-reg_receiver"/>
</dbReference>
<evidence type="ECO:0000259" key="7">
    <source>
        <dbReference type="PROSITE" id="PS50110"/>
    </source>
</evidence>
<dbReference type="Pfam" id="PF00072">
    <property type="entry name" value="Response_reg"/>
    <property type="match status" value="1"/>
</dbReference>
<dbReference type="GO" id="GO:0000155">
    <property type="term" value="F:phosphorelay sensor kinase activity"/>
    <property type="evidence" value="ECO:0007669"/>
    <property type="project" value="InterPro"/>
</dbReference>
<reference evidence="9" key="1">
    <citation type="submission" date="2008-06" db="EMBL/GenBank/DDBJ databases">
        <title>Complete sequence of Chlorobaculum parvum NCIB 8327.</title>
        <authorList>
            <consortium name="US DOE Joint Genome Institute"/>
            <person name="Lucas S."/>
            <person name="Copeland A."/>
            <person name="Lapidus A."/>
            <person name="Glavina del Rio T."/>
            <person name="Dalin E."/>
            <person name="Tice H."/>
            <person name="Bruce D."/>
            <person name="Goodwin L."/>
            <person name="Pitluck S."/>
            <person name="Schmutz J."/>
            <person name="Larimer F."/>
            <person name="Land M."/>
            <person name="Hauser L."/>
            <person name="Kyrpides N."/>
            <person name="Mikhailova N."/>
            <person name="Zhao F."/>
            <person name="Li T."/>
            <person name="Liu Z."/>
            <person name="Overmann J."/>
            <person name="Bryant D.A."/>
            <person name="Richardson P."/>
        </authorList>
    </citation>
    <scope>NUCLEOTIDE SEQUENCE [LARGE SCALE GENOMIC DNA]</scope>
    <source>
        <strain evidence="9">NCIB 8327</strain>
    </source>
</reference>
<keyword evidence="5" id="KW-0175">Coiled coil</keyword>
<feature type="coiled-coil region" evidence="5">
    <location>
        <begin position="244"/>
        <end position="274"/>
    </location>
</feature>
<evidence type="ECO:0000256" key="4">
    <source>
        <dbReference type="PROSITE-ProRule" id="PRU00169"/>
    </source>
</evidence>
<dbReference type="KEGG" id="cpc:Cpar_0498"/>
<proteinExistence type="predicted"/>
<dbReference type="Gene3D" id="3.40.50.2300">
    <property type="match status" value="1"/>
</dbReference>
<dbReference type="SMART" id="SM00387">
    <property type="entry name" value="HATPase_c"/>
    <property type="match status" value="1"/>
</dbReference>
<evidence type="ECO:0000313" key="10">
    <source>
        <dbReference type="Proteomes" id="UP000008811"/>
    </source>
</evidence>
<dbReference type="InterPro" id="IPR005467">
    <property type="entry name" value="His_kinase_dom"/>
</dbReference>
<dbReference type="eggNOG" id="COG0784">
    <property type="taxonomic scope" value="Bacteria"/>
</dbReference>
<sequence length="648" mass="72383">MPENLHEPLLPNLQLDELLASAPCNVPKPVFILDREGKLLCPDGLFRDNLPTDRRKFLPGDHESKKIIDLETRKAMAEEVVRTAQPKRFDSVQDGVAYSYTLYPLESFDGGIGNLLLTVSERSTQQAPQSDESNSLAAATELYDAIPASIIIIDARMRLVGWNRFSRDTINGLSDNEMLGINPLRRVHPDDLPEIKRKVHNILQFDTEESGEYRMFHKNGPPYKWAMIRGKRTIIDNEPCIVAVVTEITELKKAEQQQKKLQEQLLQLQKMELVGQLAGGIAHDFNNALAAIIGNTELVLKKLDPAHPTVSNIRDIHTLATRSADLTRQLLAFARKQVAMPQVFNLTEAISESLHLHQRLLDDNIQLEWHLCEEPIQVKFDPTQLEQILSNLLINARDAIEGSGRITVKCGGVRFDPDDGKTGTPGLSPGHYAKLSVTDNGSGIEATVLPHIYEPFFTTKEVGKGTGLGLSTVYGIVRQNNGHIECNSEPGKGTTFEIWLPRHQEPQETDVPADKPQTELETKATIMVVEDEPYILKLVQDILESNDFTVLTAIDAHECLGAAETHEYRIDLLVTDVVLPTMNGIELSQELQKKNPALKCLFMSAHAPENVNGQKKLRDGVDFIQKPFGIDDFLRAIDRVLSSKVEKI</sequence>
<organism evidence="9 10">
    <name type="scientific">Chlorobaculum parvum (strain DSM 263 / NCIMB 8327)</name>
    <name type="common">Chlorobium vibrioforme subsp. thiosulfatophilum</name>
    <dbReference type="NCBI Taxonomy" id="517417"/>
    <lineage>
        <taxon>Bacteria</taxon>
        <taxon>Pseudomonadati</taxon>
        <taxon>Chlorobiota</taxon>
        <taxon>Chlorobiia</taxon>
        <taxon>Chlorobiales</taxon>
        <taxon>Chlorobiaceae</taxon>
        <taxon>Chlorobaculum</taxon>
    </lineage>
</organism>
<name>B3QLN0_CHLP8</name>
<dbReference type="PROSITE" id="PS50112">
    <property type="entry name" value="PAS"/>
    <property type="match status" value="1"/>
</dbReference>
<dbReference type="EMBL" id="CP001099">
    <property type="protein sequence ID" value="ACF10920.1"/>
    <property type="molecule type" value="Genomic_DNA"/>
</dbReference>
<dbReference type="Gene3D" id="1.10.287.130">
    <property type="match status" value="1"/>
</dbReference>
<dbReference type="EC" id="2.7.13.3" evidence="2"/>
<dbReference type="SUPFAM" id="SSF47384">
    <property type="entry name" value="Homodimeric domain of signal transducing histidine kinase"/>
    <property type="match status" value="1"/>
</dbReference>
<dbReference type="eggNOG" id="COG4191">
    <property type="taxonomic scope" value="Bacteria"/>
</dbReference>
<dbReference type="AlphaFoldDB" id="B3QLN0"/>
<evidence type="ECO:0000259" key="6">
    <source>
        <dbReference type="PROSITE" id="PS50109"/>
    </source>
</evidence>
<dbReference type="InterPro" id="IPR036890">
    <property type="entry name" value="HATPase_C_sf"/>
</dbReference>
<dbReference type="InterPro" id="IPR003594">
    <property type="entry name" value="HATPase_dom"/>
</dbReference>
<keyword evidence="3 4" id="KW-0597">Phosphoprotein</keyword>
<feature type="domain" description="Response regulatory" evidence="7">
    <location>
        <begin position="525"/>
        <end position="641"/>
    </location>
</feature>
<evidence type="ECO:0000256" key="1">
    <source>
        <dbReference type="ARBA" id="ARBA00000085"/>
    </source>
</evidence>
<accession>B3QLN0</accession>
<feature type="modified residue" description="4-aspartylphosphate" evidence="4">
    <location>
        <position position="576"/>
    </location>
</feature>
<evidence type="ECO:0000256" key="3">
    <source>
        <dbReference type="ARBA" id="ARBA00022553"/>
    </source>
</evidence>
<protein>
    <recommendedName>
        <fullName evidence="2">histidine kinase</fullName>
        <ecNumber evidence="2">2.7.13.3</ecNumber>
    </recommendedName>
</protein>
<dbReference type="SUPFAM" id="SSF55874">
    <property type="entry name" value="ATPase domain of HSP90 chaperone/DNA topoisomerase II/histidine kinase"/>
    <property type="match status" value="1"/>
</dbReference>
<dbReference type="SUPFAM" id="SSF55785">
    <property type="entry name" value="PYP-like sensor domain (PAS domain)"/>
    <property type="match status" value="1"/>
</dbReference>
<gene>
    <name evidence="9" type="ordered locus">Cpar_0498</name>
</gene>
<dbReference type="InterPro" id="IPR011006">
    <property type="entry name" value="CheY-like_superfamily"/>
</dbReference>
<feature type="domain" description="PAS" evidence="8">
    <location>
        <begin position="135"/>
        <end position="206"/>
    </location>
</feature>
<dbReference type="PANTHER" id="PTHR43065">
    <property type="entry name" value="SENSOR HISTIDINE KINASE"/>
    <property type="match status" value="1"/>
</dbReference>
<dbReference type="RefSeq" id="WP_012501753.1">
    <property type="nucleotide sequence ID" value="NC_011027.1"/>
</dbReference>
<keyword evidence="9" id="KW-0808">Transferase</keyword>
<dbReference type="HOGENOM" id="CLU_000445_114_51_10"/>
<dbReference type="InterPro" id="IPR035965">
    <property type="entry name" value="PAS-like_dom_sf"/>
</dbReference>
<evidence type="ECO:0000259" key="8">
    <source>
        <dbReference type="PROSITE" id="PS50112"/>
    </source>
</evidence>
<dbReference type="PANTHER" id="PTHR43065:SF42">
    <property type="entry name" value="TWO-COMPONENT SENSOR PPRA"/>
    <property type="match status" value="1"/>
</dbReference>
<dbReference type="PRINTS" id="PR00344">
    <property type="entry name" value="BCTRLSENSOR"/>
</dbReference>
<dbReference type="STRING" id="517417.Cpar_0498"/>
<dbReference type="Pfam" id="PF02518">
    <property type="entry name" value="HATPase_c"/>
    <property type="match status" value="1"/>
</dbReference>